<feature type="region of interest" description="Disordered" evidence="1">
    <location>
        <begin position="32"/>
        <end position="149"/>
    </location>
</feature>
<evidence type="ECO:0000256" key="1">
    <source>
        <dbReference type="SAM" id="MobiDB-lite"/>
    </source>
</evidence>
<reference evidence="3" key="1">
    <citation type="submission" date="2023-07" db="EMBL/GenBank/DDBJ databases">
        <title>Yangia mangrovi SAOS 153D genome.</title>
        <authorList>
            <person name="Verma A."/>
            <person name="Pal Y."/>
            <person name="Sundharam S."/>
            <person name="Bisht B."/>
            <person name="Srinivasan K."/>
        </authorList>
    </citation>
    <scope>NUCLEOTIDE SEQUENCE [LARGE SCALE GENOMIC DNA]</scope>
    <source>
        <strain evidence="3">SAOS 153D</strain>
    </source>
</reference>
<dbReference type="EMBL" id="NTHN02000005">
    <property type="protein sequence ID" value="MCT4369534.1"/>
    <property type="molecule type" value="Genomic_DNA"/>
</dbReference>
<accession>A0ABT2KGN7</accession>
<feature type="compositionally biased region" description="Low complexity" evidence="1">
    <location>
        <begin position="69"/>
        <end position="78"/>
    </location>
</feature>
<proteinExistence type="predicted"/>
<keyword evidence="3" id="KW-1185">Reference proteome</keyword>
<protein>
    <submittedName>
        <fullName evidence="2">Uncharacterized protein</fullName>
    </submittedName>
</protein>
<comment type="caution">
    <text evidence="2">The sequence shown here is derived from an EMBL/GenBank/DDBJ whole genome shotgun (WGS) entry which is preliminary data.</text>
</comment>
<evidence type="ECO:0000313" key="2">
    <source>
        <dbReference type="EMBL" id="MCT4369534.1"/>
    </source>
</evidence>
<sequence length="149" mass="14882">MARGFLAGAIWGLVVSGVGAGVLSVAMGPPANRPTRPEMPIATDPVAEAVDSLGERAAPVSRAPEAEAPESAVETAETQEPAAVPEPPDRSFEAGNSEQKAAAPETPAERPSVETAPDAISEDAETPPPAHRPAGEQGVAPSAAGTGGY</sequence>
<gene>
    <name evidence="2" type="ORF">CLG85_003900</name>
</gene>
<dbReference type="Proteomes" id="UP000217448">
    <property type="component" value="Unassembled WGS sequence"/>
</dbReference>
<name>A0ABT2KGN7_9RHOB</name>
<organism evidence="2 3">
    <name type="scientific">Alloyangia mangrovi</name>
    <dbReference type="NCBI Taxonomy" id="1779329"/>
    <lineage>
        <taxon>Bacteria</taxon>
        <taxon>Pseudomonadati</taxon>
        <taxon>Pseudomonadota</taxon>
        <taxon>Alphaproteobacteria</taxon>
        <taxon>Rhodobacterales</taxon>
        <taxon>Roseobacteraceae</taxon>
        <taxon>Alloyangia</taxon>
    </lineage>
</organism>
<feature type="non-terminal residue" evidence="2">
    <location>
        <position position="149"/>
    </location>
</feature>
<evidence type="ECO:0000313" key="3">
    <source>
        <dbReference type="Proteomes" id="UP000217448"/>
    </source>
</evidence>